<evidence type="ECO:0000256" key="4">
    <source>
        <dbReference type="SAM" id="SignalP"/>
    </source>
</evidence>
<dbReference type="RefSeq" id="WP_259525219.1">
    <property type="nucleotide sequence ID" value="NZ_JANLCK010000001.1"/>
</dbReference>
<gene>
    <name evidence="5" type="ORF">N1028_02660</name>
</gene>
<dbReference type="EMBL" id="JANLCK010000001">
    <property type="protein sequence ID" value="MCS5724788.1"/>
    <property type="molecule type" value="Genomic_DNA"/>
</dbReference>
<dbReference type="SUPFAM" id="SSF53850">
    <property type="entry name" value="Periplasmic binding protein-like II"/>
    <property type="match status" value="1"/>
</dbReference>
<sequence length="426" mass="43615">MRKTTLAVTALGVTAALALTGCAGGSGSGDSGSGGDDADIRVWLNGTDTPDAARDYLKTTFETDHPGSTLTIEEQSWTGLVDKLTTNLSGSDSPDVVEVGNTQAAAFTSAGAFLPLTDVYDAIGGDDLLPGFVEAGSYDGTLYAAPYYSGARLVFYKKDLLANAGLSVPTTLDEYVSNGIALAEANPGVSGIYFPGQDWYNALPYIWEAGGEIAEQDGDTWTSTFSSPESIEGLKQVQEVMTKASVAAKDGNETDPQVPFCEGVVANLSAPSWLKGSILAPADADAPGCPDQEPNLGVYALPGADGGAAHVFAGGSNIAVAAKSAHPELATDALEIMLSDEYQSILGENGLVPAKLSLAGTLGTDEVATAIAEAAANSKLTPASPKWADVEASGALQDFFVSIAQGGDVEQLAADLDEKIDGILNS</sequence>
<dbReference type="GO" id="GO:0042956">
    <property type="term" value="P:maltodextrin transmembrane transport"/>
    <property type="evidence" value="ECO:0007669"/>
    <property type="project" value="TreeGrafter"/>
</dbReference>
<protein>
    <submittedName>
        <fullName evidence="5">Extracellular solute-binding protein</fullName>
    </submittedName>
</protein>
<reference evidence="5" key="1">
    <citation type="submission" date="2022-08" db="EMBL/GenBank/DDBJ databases">
        <authorList>
            <person name="Deng Y."/>
            <person name="Han X.-F."/>
            <person name="Zhang Y.-Q."/>
        </authorList>
    </citation>
    <scope>NUCLEOTIDE SEQUENCE</scope>
    <source>
        <strain evidence="5">CPCC 203407</strain>
    </source>
</reference>
<accession>A0AA41XFL5</accession>
<name>A0AA41XFL5_9MICO</name>
<dbReference type="GO" id="GO:1901982">
    <property type="term" value="F:maltose binding"/>
    <property type="evidence" value="ECO:0007669"/>
    <property type="project" value="TreeGrafter"/>
</dbReference>
<feature type="chain" id="PRO_5041408243" evidence="4">
    <location>
        <begin position="19"/>
        <end position="426"/>
    </location>
</feature>
<evidence type="ECO:0000256" key="1">
    <source>
        <dbReference type="ARBA" id="ARBA00008520"/>
    </source>
</evidence>
<evidence type="ECO:0000256" key="3">
    <source>
        <dbReference type="ARBA" id="ARBA00022729"/>
    </source>
</evidence>
<dbReference type="GO" id="GO:0015768">
    <property type="term" value="P:maltose transport"/>
    <property type="evidence" value="ECO:0007669"/>
    <property type="project" value="TreeGrafter"/>
</dbReference>
<keyword evidence="2" id="KW-0813">Transport</keyword>
<evidence type="ECO:0000256" key="2">
    <source>
        <dbReference type="ARBA" id="ARBA00022448"/>
    </source>
</evidence>
<dbReference type="PANTHER" id="PTHR30061">
    <property type="entry name" value="MALTOSE-BINDING PERIPLASMIC PROTEIN"/>
    <property type="match status" value="1"/>
</dbReference>
<dbReference type="Proteomes" id="UP001165587">
    <property type="component" value="Unassembled WGS sequence"/>
</dbReference>
<dbReference type="Gene3D" id="3.40.190.10">
    <property type="entry name" value="Periplasmic binding protein-like II"/>
    <property type="match status" value="2"/>
</dbReference>
<comment type="similarity">
    <text evidence="1">Belongs to the bacterial solute-binding protein 1 family.</text>
</comment>
<dbReference type="PANTHER" id="PTHR30061:SF50">
    <property type="entry name" value="MALTOSE_MALTODEXTRIN-BINDING PERIPLASMIC PROTEIN"/>
    <property type="match status" value="1"/>
</dbReference>
<dbReference type="Pfam" id="PF01547">
    <property type="entry name" value="SBP_bac_1"/>
    <property type="match status" value="1"/>
</dbReference>
<evidence type="ECO:0000313" key="5">
    <source>
        <dbReference type="EMBL" id="MCS5724788.1"/>
    </source>
</evidence>
<proteinExistence type="inferred from homology"/>
<evidence type="ECO:0000313" key="6">
    <source>
        <dbReference type="Proteomes" id="UP001165587"/>
    </source>
</evidence>
<dbReference type="AlphaFoldDB" id="A0AA41XFL5"/>
<dbReference type="InterPro" id="IPR006059">
    <property type="entry name" value="SBP"/>
</dbReference>
<keyword evidence="3 4" id="KW-0732">Signal</keyword>
<feature type="signal peptide" evidence="4">
    <location>
        <begin position="1"/>
        <end position="18"/>
    </location>
</feature>
<dbReference type="PROSITE" id="PS51257">
    <property type="entry name" value="PROKAR_LIPOPROTEIN"/>
    <property type="match status" value="1"/>
</dbReference>
<organism evidence="5 6">
    <name type="scientific">Herbiconiux oxytropis</name>
    <dbReference type="NCBI Taxonomy" id="2970915"/>
    <lineage>
        <taxon>Bacteria</taxon>
        <taxon>Bacillati</taxon>
        <taxon>Actinomycetota</taxon>
        <taxon>Actinomycetes</taxon>
        <taxon>Micrococcales</taxon>
        <taxon>Microbacteriaceae</taxon>
        <taxon>Herbiconiux</taxon>
    </lineage>
</organism>
<dbReference type="GO" id="GO:0055052">
    <property type="term" value="C:ATP-binding cassette (ABC) transporter complex, substrate-binding subunit-containing"/>
    <property type="evidence" value="ECO:0007669"/>
    <property type="project" value="TreeGrafter"/>
</dbReference>
<keyword evidence="6" id="KW-1185">Reference proteome</keyword>
<comment type="caution">
    <text evidence="5">The sequence shown here is derived from an EMBL/GenBank/DDBJ whole genome shotgun (WGS) entry which is preliminary data.</text>
</comment>